<gene>
    <name evidence="1" type="ORF">GRF59_26735</name>
</gene>
<keyword evidence="2" id="KW-1185">Reference proteome</keyword>
<organism evidence="1 2">
    <name type="scientific">Paenibacillus dendrobii</name>
    <dbReference type="NCBI Taxonomy" id="2691084"/>
    <lineage>
        <taxon>Bacteria</taxon>
        <taxon>Bacillati</taxon>
        <taxon>Bacillota</taxon>
        <taxon>Bacilli</taxon>
        <taxon>Bacillales</taxon>
        <taxon>Paenibacillaceae</taxon>
        <taxon>Paenibacillus</taxon>
    </lineage>
</organism>
<evidence type="ECO:0000313" key="2">
    <source>
        <dbReference type="Proteomes" id="UP000460318"/>
    </source>
</evidence>
<protein>
    <submittedName>
        <fullName evidence="1">Uncharacterized protein</fullName>
    </submittedName>
</protein>
<name>A0A7X3LKE7_9BACL</name>
<evidence type="ECO:0000313" key="1">
    <source>
        <dbReference type="EMBL" id="MWV47195.1"/>
    </source>
</evidence>
<proteinExistence type="predicted"/>
<dbReference type="EMBL" id="WUBI01000006">
    <property type="protein sequence ID" value="MWV47195.1"/>
    <property type="molecule type" value="Genomic_DNA"/>
</dbReference>
<dbReference type="RefSeq" id="WP_160500779.1">
    <property type="nucleotide sequence ID" value="NZ_WUBI01000006.1"/>
</dbReference>
<dbReference type="AlphaFoldDB" id="A0A7X3LKE7"/>
<dbReference type="Proteomes" id="UP000460318">
    <property type="component" value="Unassembled WGS sequence"/>
</dbReference>
<reference evidence="1 2" key="1">
    <citation type="submission" date="2019-12" db="EMBL/GenBank/DDBJ databases">
        <title>Paenibacillus sp. nov., an endophytic bacterium isolated from the stem of Dendrobium.</title>
        <authorList>
            <person name="Zhao R."/>
        </authorList>
    </citation>
    <scope>NUCLEOTIDE SEQUENCE [LARGE SCALE GENOMIC DNA]</scope>
    <source>
        <strain evidence="1 2">HJL G12</strain>
    </source>
</reference>
<accession>A0A7X3LKE7</accession>
<sequence>MHVERGRLALDNKNDPPIKKELQEIQEYIVKEFNRIDKQYTGNNNKILKRKVAHRVALMVSDIDYKQLSIKTLDQLFSQFDMTFKKAMDLLEGDYDKKRIALFG</sequence>
<comment type="caution">
    <text evidence="1">The sequence shown here is derived from an EMBL/GenBank/DDBJ whole genome shotgun (WGS) entry which is preliminary data.</text>
</comment>